<dbReference type="InterPro" id="IPR029016">
    <property type="entry name" value="GAF-like_dom_sf"/>
</dbReference>
<reference evidence="6" key="1">
    <citation type="submission" date="2023-07" db="EMBL/GenBank/DDBJ databases">
        <title>Glyphosate-induced phosphonatase operons in soil bacteria of genus Achromobacter.</title>
        <authorList>
            <person name="Epiktetov D.O."/>
            <person name="Sviridov A.V."/>
            <person name="Tarlachkov S.V."/>
            <person name="Shushkova T.V."/>
            <person name="Toropygin I.Y."/>
            <person name="Leontievsky A."/>
        </authorList>
    </citation>
    <scope>NUCLEOTIDE SEQUENCE [LARGE SCALE GENOMIC DNA]</scope>
    <source>
        <strain evidence="6">Kg 16</strain>
    </source>
</reference>
<dbReference type="Pfam" id="PF01614">
    <property type="entry name" value="IclR_C"/>
    <property type="match status" value="1"/>
</dbReference>
<protein>
    <submittedName>
        <fullName evidence="5">IclR family transcriptional regulator</fullName>
    </submittedName>
</protein>
<dbReference type="Gene3D" id="1.10.10.10">
    <property type="entry name" value="Winged helix-like DNA-binding domain superfamily/Winged helix DNA-binding domain"/>
    <property type="match status" value="1"/>
</dbReference>
<feature type="domain" description="IclR-ED" evidence="4">
    <location>
        <begin position="62"/>
        <end position="245"/>
    </location>
</feature>
<keyword evidence="6" id="KW-1185">Reference proteome</keyword>
<dbReference type="SMART" id="SM00346">
    <property type="entry name" value="HTH_ICLR"/>
    <property type="match status" value="1"/>
</dbReference>
<dbReference type="InterPro" id="IPR014757">
    <property type="entry name" value="Tscrpt_reg_IclR_C"/>
</dbReference>
<dbReference type="RefSeq" id="WP_054454586.1">
    <property type="nucleotide sequence ID" value="NZ_CADIJY010000002.1"/>
</dbReference>
<sequence>MNSLRRMLDVLDLFQPDRPVLDVDAICQLRGYAPATAYRYVRELCACGLLVRLPAGYALGPRIIALDLQMREYDPMLTVSRDLIEELSSQTGLDVLLSARYDDKVINVHQQAGRNTQALNFGRGRHMPLLRSATARVILANLGPRQLRRVYDEHADAPDMQRLGQDWKSFSRAMLQVRKAGYCISSGELDSGKTGIAAPIFDEENHVLGSITLIGMQDAFAAFREDYLAGLTCRAATEITRRIAQAPAKLQQAA</sequence>
<evidence type="ECO:0000313" key="5">
    <source>
        <dbReference type="EMBL" id="MDR7948420.1"/>
    </source>
</evidence>
<name>A0ABU2DK51_ACHAE</name>
<comment type="caution">
    <text evidence="5">The sequence shown here is derived from an EMBL/GenBank/DDBJ whole genome shotgun (WGS) entry which is preliminary data.</text>
</comment>
<organism evidence="5 6">
    <name type="scientific">Achromobacter aegrifaciens</name>
    <dbReference type="NCBI Taxonomy" id="1287736"/>
    <lineage>
        <taxon>Bacteria</taxon>
        <taxon>Pseudomonadati</taxon>
        <taxon>Pseudomonadota</taxon>
        <taxon>Betaproteobacteria</taxon>
        <taxon>Burkholderiales</taxon>
        <taxon>Alcaligenaceae</taxon>
        <taxon>Achromobacter</taxon>
    </lineage>
</organism>
<evidence type="ECO:0000256" key="2">
    <source>
        <dbReference type="ARBA" id="ARBA00023125"/>
    </source>
</evidence>
<dbReference type="GeneID" id="84696077"/>
<evidence type="ECO:0000256" key="3">
    <source>
        <dbReference type="ARBA" id="ARBA00023163"/>
    </source>
</evidence>
<dbReference type="PANTHER" id="PTHR30136">
    <property type="entry name" value="HELIX-TURN-HELIX TRANSCRIPTIONAL REGULATOR, ICLR FAMILY"/>
    <property type="match status" value="1"/>
</dbReference>
<evidence type="ECO:0000313" key="6">
    <source>
        <dbReference type="Proteomes" id="UP001264156"/>
    </source>
</evidence>
<dbReference type="EMBL" id="JAVKVN010000011">
    <property type="protein sequence ID" value="MDR7948420.1"/>
    <property type="molecule type" value="Genomic_DNA"/>
</dbReference>
<keyword evidence="2" id="KW-0238">DNA-binding</keyword>
<keyword evidence="3" id="KW-0804">Transcription</keyword>
<dbReference type="InterPro" id="IPR050707">
    <property type="entry name" value="HTH_MetabolicPath_Reg"/>
</dbReference>
<evidence type="ECO:0000259" key="4">
    <source>
        <dbReference type="PROSITE" id="PS51078"/>
    </source>
</evidence>
<accession>A0ABU2DK51</accession>
<keyword evidence="1" id="KW-0805">Transcription regulation</keyword>
<dbReference type="InterPro" id="IPR005471">
    <property type="entry name" value="Tscrpt_reg_IclR_N"/>
</dbReference>
<dbReference type="InterPro" id="IPR036390">
    <property type="entry name" value="WH_DNA-bd_sf"/>
</dbReference>
<dbReference type="SUPFAM" id="SSF46785">
    <property type="entry name" value="Winged helix' DNA-binding domain"/>
    <property type="match status" value="1"/>
</dbReference>
<gene>
    <name evidence="5" type="ORF">RIU57_25090</name>
</gene>
<dbReference type="PROSITE" id="PS51078">
    <property type="entry name" value="ICLR_ED"/>
    <property type="match status" value="1"/>
</dbReference>
<dbReference type="PANTHER" id="PTHR30136:SF24">
    <property type="entry name" value="HTH-TYPE TRANSCRIPTIONAL REPRESSOR ALLR"/>
    <property type="match status" value="1"/>
</dbReference>
<proteinExistence type="predicted"/>
<dbReference type="InterPro" id="IPR036388">
    <property type="entry name" value="WH-like_DNA-bd_sf"/>
</dbReference>
<dbReference type="Pfam" id="PF09339">
    <property type="entry name" value="HTH_IclR"/>
    <property type="match status" value="1"/>
</dbReference>
<dbReference type="Gene3D" id="3.30.450.40">
    <property type="match status" value="1"/>
</dbReference>
<dbReference type="SUPFAM" id="SSF55781">
    <property type="entry name" value="GAF domain-like"/>
    <property type="match status" value="1"/>
</dbReference>
<dbReference type="Proteomes" id="UP001264156">
    <property type="component" value="Unassembled WGS sequence"/>
</dbReference>
<evidence type="ECO:0000256" key="1">
    <source>
        <dbReference type="ARBA" id="ARBA00023015"/>
    </source>
</evidence>